<feature type="domain" description="Nudix hydrolase" evidence="5">
    <location>
        <begin position="12"/>
        <end position="156"/>
    </location>
</feature>
<dbReference type="Gene3D" id="3.90.79.10">
    <property type="entry name" value="Nucleoside Triphosphate Pyrophosphohydrolase"/>
    <property type="match status" value="1"/>
</dbReference>
<dbReference type="AlphaFoldDB" id="A0A0P0P2U3"/>
<evidence type="ECO:0000256" key="3">
    <source>
        <dbReference type="ARBA" id="ARBA00022801"/>
    </source>
</evidence>
<dbReference type="InterPro" id="IPR020084">
    <property type="entry name" value="NUDIX_hydrolase_CS"/>
</dbReference>
<evidence type="ECO:0000256" key="2">
    <source>
        <dbReference type="ARBA" id="ARBA00001946"/>
    </source>
</evidence>
<comment type="cofactor">
    <cofactor evidence="2">
        <name>Mg(2+)</name>
        <dbReference type="ChEBI" id="CHEBI:18420"/>
    </cofactor>
</comment>
<dbReference type="Pfam" id="PF00293">
    <property type="entry name" value="NUDIX"/>
    <property type="match status" value="1"/>
</dbReference>
<keyword evidence="3 4" id="KW-0378">Hydrolase</keyword>
<dbReference type="RefSeq" id="WP_062149996.1">
    <property type="nucleotide sequence ID" value="NZ_CP013002.1"/>
</dbReference>
<dbReference type="EMBL" id="CP013002">
    <property type="protein sequence ID" value="ALL14759.1"/>
    <property type="molecule type" value="Genomic_DNA"/>
</dbReference>
<evidence type="ECO:0000313" key="7">
    <source>
        <dbReference type="Proteomes" id="UP000056905"/>
    </source>
</evidence>
<evidence type="ECO:0000259" key="5">
    <source>
        <dbReference type="PROSITE" id="PS51462"/>
    </source>
</evidence>
<comment type="cofactor">
    <cofactor evidence="1">
        <name>Mn(2+)</name>
        <dbReference type="ChEBI" id="CHEBI:29035"/>
    </cofactor>
</comment>
<proteinExistence type="inferred from homology"/>
<dbReference type="HAMAP" id="MF_00298">
    <property type="entry name" value="Nudix_RppH"/>
    <property type="match status" value="1"/>
</dbReference>
<dbReference type="CDD" id="cd03671">
    <property type="entry name" value="NUDIX_Ap4A_hydrolase_plant_like"/>
    <property type="match status" value="1"/>
</dbReference>
<dbReference type="GO" id="GO:0034432">
    <property type="term" value="F:bis(5'-adenosyl)-pentaphosphatase activity"/>
    <property type="evidence" value="ECO:0007669"/>
    <property type="project" value="TreeGrafter"/>
</dbReference>
<dbReference type="SUPFAM" id="SSF55811">
    <property type="entry name" value="Nudix"/>
    <property type="match status" value="1"/>
</dbReference>
<dbReference type="InterPro" id="IPR000086">
    <property type="entry name" value="NUDIX_hydrolase_dom"/>
</dbReference>
<organism evidence="6 7">
    <name type="scientific">Caulobacter henricii</name>
    <dbReference type="NCBI Taxonomy" id="69395"/>
    <lineage>
        <taxon>Bacteria</taxon>
        <taxon>Pseudomonadati</taxon>
        <taxon>Pseudomonadota</taxon>
        <taxon>Alphaproteobacteria</taxon>
        <taxon>Caulobacterales</taxon>
        <taxon>Caulobacteraceae</taxon>
        <taxon>Caulobacter</taxon>
    </lineage>
</organism>
<evidence type="ECO:0000256" key="1">
    <source>
        <dbReference type="ARBA" id="ARBA00001936"/>
    </source>
</evidence>
<dbReference type="GO" id="GO:0006753">
    <property type="term" value="P:nucleoside phosphate metabolic process"/>
    <property type="evidence" value="ECO:0007669"/>
    <property type="project" value="TreeGrafter"/>
</dbReference>
<dbReference type="GO" id="GO:0008893">
    <property type="term" value="F:guanosine-3',5'-bis(diphosphate) 3'-diphosphatase activity"/>
    <property type="evidence" value="ECO:0007669"/>
    <property type="project" value="TreeGrafter"/>
</dbReference>
<dbReference type="PROSITE" id="PS00893">
    <property type="entry name" value="NUDIX_BOX"/>
    <property type="match status" value="1"/>
</dbReference>
<dbReference type="PANTHER" id="PTHR11839">
    <property type="entry name" value="UDP/ADP-SUGAR PYROPHOSPHATASE"/>
    <property type="match status" value="1"/>
</dbReference>
<accession>A0A0P0P2U3</accession>
<dbReference type="OrthoDB" id="9816040at2"/>
<protein>
    <recommendedName>
        <fullName evidence="4">RNA pyrophosphohydrolase</fullName>
        <ecNumber evidence="4">3.6.1.-</ecNumber>
    </recommendedName>
    <alternativeName>
        <fullName evidence="4">(Di)nucleoside polyphosphate hydrolase</fullName>
    </alternativeName>
</protein>
<feature type="short sequence motif" description="Nudix box" evidence="4">
    <location>
        <begin position="47"/>
        <end position="68"/>
    </location>
</feature>
<sequence length="165" mass="18670">MTVPAAEQDLPRHRPNVGVVLFQADGRVWLGRRNQQPPPYNWQFPQGGVDAGEDLLDAARRELAEETGVTSARLLGRTEGWISYDFPPEVAGSKMARGWMGQKQVWFAFRFTGDDSEIDLEAHGEVEFDAWRWGTLDETPELIVPFKRGVYEQVVSAFERFVGSD</sequence>
<dbReference type="NCBIfam" id="NF001938">
    <property type="entry name" value="PRK00714.1-5"/>
    <property type="match status" value="1"/>
</dbReference>
<dbReference type="Proteomes" id="UP000056905">
    <property type="component" value="Chromosome"/>
</dbReference>
<keyword evidence="7" id="KW-1185">Reference proteome</keyword>
<dbReference type="PROSITE" id="PS51462">
    <property type="entry name" value="NUDIX"/>
    <property type="match status" value="1"/>
</dbReference>
<dbReference type="InterPro" id="IPR015797">
    <property type="entry name" value="NUDIX_hydrolase-like_dom_sf"/>
</dbReference>
<dbReference type="STRING" id="69395.AQ619_16095"/>
<reference evidence="6 7" key="1">
    <citation type="submission" date="2015-10" db="EMBL/GenBank/DDBJ databases">
        <title>Conservation of the essential genome among Caulobacter and Brevundimonas species.</title>
        <authorList>
            <person name="Scott D."/>
            <person name="Ely B."/>
        </authorList>
    </citation>
    <scope>NUCLEOTIDE SEQUENCE [LARGE SCALE GENOMIC DNA]</scope>
    <source>
        <strain evidence="6 7">CB4</strain>
    </source>
</reference>
<dbReference type="PRINTS" id="PR00502">
    <property type="entry name" value="NUDIXFAMILY"/>
</dbReference>
<dbReference type="EC" id="3.6.1.-" evidence="4"/>
<gene>
    <name evidence="4" type="primary">rppH</name>
    <name evidence="4" type="synonym">nudH</name>
    <name evidence="6" type="ORF">AQ619_16095</name>
</gene>
<comment type="function">
    <text evidence="4">Accelerates the degradation of transcripts by removing pyrophosphate from the 5'-end of triphosphorylated RNA, leading to a more labile monophosphorylated state that can stimulate subsequent ribonuclease cleavage.</text>
</comment>
<dbReference type="InterPro" id="IPR022927">
    <property type="entry name" value="RppH"/>
</dbReference>
<dbReference type="InterPro" id="IPR020476">
    <property type="entry name" value="Nudix_hydrolase"/>
</dbReference>
<comment type="similarity">
    <text evidence="4">Belongs to the Nudix hydrolase family. RppH subfamily.</text>
</comment>
<comment type="cofactor">
    <cofactor evidence="4">
        <name>a divalent metal cation</name>
        <dbReference type="ChEBI" id="CHEBI:60240"/>
    </cofactor>
</comment>
<dbReference type="KEGG" id="chq:AQ619_16095"/>
<name>A0A0P0P2U3_9CAUL</name>
<dbReference type="PANTHER" id="PTHR11839:SF22">
    <property type="entry name" value="NUDIX HYDROLASE 26, CHLOROPLASTIC"/>
    <property type="match status" value="1"/>
</dbReference>
<evidence type="ECO:0000313" key="6">
    <source>
        <dbReference type="EMBL" id="ALL14759.1"/>
    </source>
</evidence>
<dbReference type="GO" id="GO:0019693">
    <property type="term" value="P:ribose phosphate metabolic process"/>
    <property type="evidence" value="ECO:0007669"/>
    <property type="project" value="TreeGrafter"/>
</dbReference>
<evidence type="ECO:0000256" key="4">
    <source>
        <dbReference type="HAMAP-Rule" id="MF_00298"/>
    </source>
</evidence>